<dbReference type="InterPro" id="IPR026881">
    <property type="entry name" value="WYL_dom"/>
</dbReference>
<proteinExistence type="predicted"/>
<reference evidence="4 5" key="1">
    <citation type="submission" date="2020-08" db="EMBL/GenBank/DDBJ databases">
        <title>Sequencing the genomes of 1000 actinobacteria strains.</title>
        <authorList>
            <person name="Klenk H.-P."/>
        </authorList>
    </citation>
    <scope>NUCLEOTIDE SEQUENCE [LARGE SCALE GENOMIC DNA]</scope>
    <source>
        <strain evidence="4 5">DSM 28796</strain>
    </source>
</reference>
<dbReference type="PROSITE" id="PS52050">
    <property type="entry name" value="WYL"/>
    <property type="match status" value="2"/>
</dbReference>
<dbReference type="Proteomes" id="UP000588158">
    <property type="component" value="Unassembled WGS sequence"/>
</dbReference>
<protein>
    <submittedName>
        <fullName evidence="4">Proteasome accessory factor B/proteasome accessory factor C</fullName>
    </submittedName>
</protein>
<dbReference type="Pfam" id="PF13280">
    <property type="entry name" value="WYL"/>
    <property type="match status" value="2"/>
</dbReference>
<keyword evidence="5" id="KW-1185">Reference proteome</keyword>
<organism evidence="4 5">
    <name type="scientific">Brachybacterium aquaticum</name>
    <dbReference type="NCBI Taxonomy" id="1432564"/>
    <lineage>
        <taxon>Bacteria</taxon>
        <taxon>Bacillati</taxon>
        <taxon>Actinomycetota</taxon>
        <taxon>Actinomycetes</taxon>
        <taxon>Micrococcales</taxon>
        <taxon>Dermabacteraceae</taxon>
        <taxon>Brachybacterium</taxon>
    </lineage>
</organism>
<evidence type="ECO:0000256" key="1">
    <source>
        <dbReference type="SAM" id="MobiDB-lite"/>
    </source>
</evidence>
<feature type="region of interest" description="Disordered" evidence="1">
    <location>
        <begin position="501"/>
        <end position="521"/>
    </location>
</feature>
<feature type="domain" description="WYL" evidence="2">
    <location>
        <begin position="514"/>
        <end position="566"/>
    </location>
</feature>
<gene>
    <name evidence="4" type="ORF">HNR70_001248</name>
</gene>
<dbReference type="InterPro" id="IPR043839">
    <property type="entry name" value="PafC_HTH"/>
</dbReference>
<feature type="domain" description="WYL" evidence="2">
    <location>
        <begin position="144"/>
        <end position="208"/>
    </location>
</feature>
<feature type="region of interest" description="Disordered" evidence="1">
    <location>
        <begin position="455"/>
        <end position="485"/>
    </location>
</feature>
<evidence type="ECO:0000259" key="3">
    <source>
        <dbReference type="Pfam" id="PF19187"/>
    </source>
</evidence>
<evidence type="ECO:0000313" key="5">
    <source>
        <dbReference type="Proteomes" id="UP000588158"/>
    </source>
</evidence>
<dbReference type="GO" id="GO:0000502">
    <property type="term" value="C:proteasome complex"/>
    <property type="evidence" value="ECO:0007669"/>
    <property type="project" value="UniProtKB-KW"/>
</dbReference>
<dbReference type="EMBL" id="JACHLZ010000001">
    <property type="protein sequence ID" value="MBB5831435.1"/>
    <property type="molecule type" value="Genomic_DNA"/>
</dbReference>
<evidence type="ECO:0000259" key="2">
    <source>
        <dbReference type="Pfam" id="PF13280"/>
    </source>
</evidence>
<dbReference type="RefSeq" id="WP_312857583.1">
    <property type="nucleotide sequence ID" value="NZ_JACHLZ010000001.1"/>
</dbReference>
<dbReference type="PANTHER" id="PTHR34580:SF3">
    <property type="entry name" value="PROTEIN PAFB"/>
    <property type="match status" value="1"/>
</dbReference>
<dbReference type="Pfam" id="PF19187">
    <property type="entry name" value="HTH_PafC"/>
    <property type="match status" value="1"/>
</dbReference>
<dbReference type="PANTHER" id="PTHR34580">
    <property type="match status" value="1"/>
</dbReference>
<keyword evidence="4" id="KW-0647">Proteasome</keyword>
<name>A0A841ADK4_9MICO</name>
<dbReference type="InterPro" id="IPR051534">
    <property type="entry name" value="CBASS_pafABC_assoc_protein"/>
</dbReference>
<comment type="caution">
    <text evidence="4">The sequence shown here is derived from an EMBL/GenBank/DDBJ whole genome shotgun (WGS) entry which is preliminary data.</text>
</comment>
<evidence type="ECO:0000313" key="4">
    <source>
        <dbReference type="EMBL" id="MBB5831435.1"/>
    </source>
</evidence>
<sequence length="669" mass="72469">MASKNVERLLNVIMTIGSRRRIDRAKLFSVIPDYAEATSEQAVERMFERDKAAILELGLPLVSERDVLDENTVYYRIDAAPSSTVLDLTTEEYTVLLAASRAWDAAAAGGAARRVRAKLLSLGHDADPDLLRRTPRGAVESLPVLSPLLDAVVTGKSVRFTYRGTHGAPAQRHVEPWVVGVHDGHWYVYGFDRDRSAPRLFRASRIESFPAEGPAAKEPRPEDTDLDGVLARMLDSDDRDAALLRAAPYKALSLRDRAGAELEAEELRLPVMPRPAARRLVLSDVRWVELVEPAAWRAEIADVLTAIADRHEGEGNLGAVESAASRPSPRIRLSPQSGDHLSRLISAASYVMNRGEADLAELAEALDVSEKQLVDDLQVLFVCGDMGAGWEDLIEAEWEHGTVRVRNAEPLHRALRLSAVEVTALLAGLAALEPAAGEGERVVAAAREKLLAAVGGEGDQPAPEAPTRQELQQASAADEMAARTADRADTVLAAVQRALAAEPGEGGDDDPSHLTLRYSSADRPGTTVRRIRPLALETDGARSYLLADCELAGGERRFRLDRIVEVLPPDTPMSRPDLDPDEVLDGRTEGDVWLRLDPPGRWIAESFAAAELRDGQDGATYARLDGPLRAPLVDAVFESAGSAEVLSPSGLRHTIVTVARAGAARHSQQ</sequence>
<accession>A0A841ADK4</accession>
<feature type="domain" description="PafC HTH" evidence="3">
    <location>
        <begin position="339"/>
        <end position="451"/>
    </location>
</feature>
<dbReference type="AlphaFoldDB" id="A0A841ADK4"/>